<dbReference type="AlphaFoldDB" id="W9XY44"/>
<keyword evidence="2" id="KW-0560">Oxidoreductase</keyword>
<gene>
    <name evidence="3" type="ORF">A1O3_05848</name>
</gene>
<dbReference type="InterPro" id="IPR036291">
    <property type="entry name" value="NAD(P)-bd_dom_sf"/>
</dbReference>
<dbReference type="Proteomes" id="UP000019478">
    <property type="component" value="Unassembled WGS sequence"/>
</dbReference>
<dbReference type="GeneID" id="19169958"/>
<evidence type="ECO:0000313" key="4">
    <source>
        <dbReference type="Proteomes" id="UP000019478"/>
    </source>
</evidence>
<dbReference type="eggNOG" id="KOG1205">
    <property type="taxonomic scope" value="Eukaryota"/>
</dbReference>
<name>W9XY44_9EURO</name>
<dbReference type="PRINTS" id="PR00081">
    <property type="entry name" value="GDHRDH"/>
</dbReference>
<dbReference type="STRING" id="1182542.W9XY44"/>
<sequence length="254" mass="27579">MTSSMSTILIVGGTGGIGESFARAFHKSGKKVIITGRREARLAALADELPGLETYAMDNSALESLAGHVQTLLSRYPAIDTVWVNSGIQYQGNFRALENFSDEKIITEVTTNLTAPIILARHFIPHLLSLKREATFMITSSGIAFVPVGMFPVYTPTKAGVHGFLVGLRQTLKDTNVNVIEIAPPYVRTDLDAENRLDKVFTPMELDHFTAQTLHALDRPAKDIKEAAVGSAATSVQAWRAAFDPILEARKLGG</sequence>
<dbReference type="PANTHER" id="PTHR43669:SF3">
    <property type="entry name" value="ALCOHOL DEHYDROGENASE, PUTATIVE (AFU_ORTHOLOGUE AFUA_3G03445)-RELATED"/>
    <property type="match status" value="1"/>
</dbReference>
<dbReference type="OrthoDB" id="37659at2759"/>
<accession>W9XY44</accession>
<dbReference type="GO" id="GO:0016491">
    <property type="term" value="F:oxidoreductase activity"/>
    <property type="evidence" value="ECO:0007669"/>
    <property type="project" value="UniProtKB-KW"/>
</dbReference>
<organism evidence="3 4">
    <name type="scientific">Capronia epimyces CBS 606.96</name>
    <dbReference type="NCBI Taxonomy" id="1182542"/>
    <lineage>
        <taxon>Eukaryota</taxon>
        <taxon>Fungi</taxon>
        <taxon>Dikarya</taxon>
        <taxon>Ascomycota</taxon>
        <taxon>Pezizomycotina</taxon>
        <taxon>Eurotiomycetes</taxon>
        <taxon>Chaetothyriomycetidae</taxon>
        <taxon>Chaetothyriales</taxon>
        <taxon>Herpotrichiellaceae</taxon>
        <taxon>Capronia</taxon>
    </lineage>
</organism>
<comment type="similarity">
    <text evidence="1">Belongs to the short-chain dehydrogenases/reductases (SDR) family.</text>
</comment>
<dbReference type="EMBL" id="AMGY01000004">
    <property type="protein sequence ID" value="EXJ85173.1"/>
    <property type="molecule type" value="Genomic_DNA"/>
</dbReference>
<dbReference type="Pfam" id="PF00106">
    <property type="entry name" value="adh_short"/>
    <property type="match status" value="1"/>
</dbReference>
<dbReference type="RefSeq" id="XP_007734158.1">
    <property type="nucleotide sequence ID" value="XM_007735968.1"/>
</dbReference>
<dbReference type="HOGENOM" id="CLU_010194_2_6_1"/>
<evidence type="ECO:0008006" key="5">
    <source>
        <dbReference type="Google" id="ProtNLM"/>
    </source>
</evidence>
<dbReference type="PANTHER" id="PTHR43669">
    <property type="entry name" value="5-KETO-D-GLUCONATE 5-REDUCTASE"/>
    <property type="match status" value="1"/>
</dbReference>
<comment type="caution">
    <text evidence="3">The sequence shown here is derived from an EMBL/GenBank/DDBJ whole genome shotgun (WGS) entry which is preliminary data.</text>
</comment>
<keyword evidence="4" id="KW-1185">Reference proteome</keyword>
<evidence type="ECO:0000256" key="1">
    <source>
        <dbReference type="ARBA" id="ARBA00006484"/>
    </source>
</evidence>
<evidence type="ECO:0000313" key="3">
    <source>
        <dbReference type="EMBL" id="EXJ85173.1"/>
    </source>
</evidence>
<protein>
    <recommendedName>
        <fullName evidence="5">Oxidoreductase</fullName>
    </recommendedName>
</protein>
<dbReference type="InterPro" id="IPR002347">
    <property type="entry name" value="SDR_fam"/>
</dbReference>
<proteinExistence type="inferred from homology"/>
<evidence type="ECO:0000256" key="2">
    <source>
        <dbReference type="ARBA" id="ARBA00023002"/>
    </source>
</evidence>
<reference evidence="3 4" key="1">
    <citation type="submission" date="2013-03" db="EMBL/GenBank/DDBJ databases">
        <title>The Genome Sequence of Capronia epimyces CBS 606.96.</title>
        <authorList>
            <consortium name="The Broad Institute Genomics Platform"/>
            <person name="Cuomo C."/>
            <person name="de Hoog S."/>
            <person name="Gorbushina A."/>
            <person name="Walker B."/>
            <person name="Young S.K."/>
            <person name="Zeng Q."/>
            <person name="Gargeya S."/>
            <person name="Fitzgerald M."/>
            <person name="Haas B."/>
            <person name="Abouelleil A."/>
            <person name="Allen A.W."/>
            <person name="Alvarado L."/>
            <person name="Arachchi H.M."/>
            <person name="Berlin A.M."/>
            <person name="Chapman S.B."/>
            <person name="Gainer-Dewar J."/>
            <person name="Goldberg J."/>
            <person name="Griggs A."/>
            <person name="Gujja S."/>
            <person name="Hansen M."/>
            <person name="Howarth C."/>
            <person name="Imamovic A."/>
            <person name="Ireland A."/>
            <person name="Larimer J."/>
            <person name="McCowan C."/>
            <person name="Murphy C."/>
            <person name="Pearson M."/>
            <person name="Poon T.W."/>
            <person name="Priest M."/>
            <person name="Roberts A."/>
            <person name="Saif S."/>
            <person name="Shea T."/>
            <person name="Sisk P."/>
            <person name="Sykes S."/>
            <person name="Wortman J."/>
            <person name="Nusbaum C."/>
            <person name="Birren B."/>
        </authorList>
    </citation>
    <scope>NUCLEOTIDE SEQUENCE [LARGE SCALE GENOMIC DNA]</scope>
    <source>
        <strain evidence="3 4">CBS 606.96</strain>
    </source>
</reference>
<dbReference type="Gene3D" id="3.40.50.720">
    <property type="entry name" value="NAD(P)-binding Rossmann-like Domain"/>
    <property type="match status" value="1"/>
</dbReference>
<dbReference type="SUPFAM" id="SSF51735">
    <property type="entry name" value="NAD(P)-binding Rossmann-fold domains"/>
    <property type="match status" value="1"/>
</dbReference>